<accession>A0A386KB93</accession>
<dbReference type="KEGG" id="vg:55810962"/>
<name>A0A386KB93_9CAUD</name>
<sequence length="207" mass="23061">MLGSEGVSRALVYRLMERFPSKLLELRNRLQVDGYELPDVQPEHFYPTEVNILAITTFPCISVVSYETTGRVGNRQFESDALYDEYSYRYRMRVFVWGMGDGEVETDLLRKRLALAAREVLLSGLILHDSNGQYAELDPQTLKESYSDVGERAAAQYLGGAYLEFEVATQETLAAPQGVVSDQPPTITPGISLVGVGDTHPVPQPEP</sequence>
<dbReference type="EMBL" id="MH744419">
    <property type="protein sequence ID" value="AYD81510.1"/>
    <property type="molecule type" value="Genomic_DNA"/>
</dbReference>
<dbReference type="GeneID" id="55810962"/>
<gene>
    <name evidence="1" type="primary">16</name>
    <name evidence="1" type="ORF">KBurrousTX_16</name>
</gene>
<reference evidence="1 2" key="1">
    <citation type="submission" date="2018-08" db="EMBL/GenBank/DDBJ databases">
        <authorList>
            <person name="Edupali M."/>
            <person name="Eltaeb M."/>
            <person name="Griswold I."/>
            <person name="Han P."/>
            <person name="Iszauk E."/>
            <person name="Joshi S."/>
            <person name="Kim Y."/>
            <person name="Krakopolsky K."/>
            <person name="Kubyshko V."/>
            <person name="Lee J."/>
            <person name="Lee N.Y."/>
            <person name="Lumaj G."/>
            <person name="Muskovitz J."/>
            <person name="Ning J."/>
            <person name="Noll E."/>
            <person name="Persaud B."/>
            <person name="Shankar N."/>
            <person name="Shim K."/>
            <person name="Srinivasan C."/>
            <person name="Yoon I."/>
            <person name="Zhang S."/>
            <person name="Ziausyte U."/>
            <person name="Jarvik J.W."/>
            <person name="Mcguier N."/>
            <person name="Lopez A.J."/>
            <person name="Garlena R.A."/>
            <person name="Russell D.A."/>
            <person name="Pope W.H."/>
            <person name="Jacobs-Sera D."/>
            <person name="Hatfull G.F."/>
        </authorList>
    </citation>
    <scope>NUCLEOTIDE SEQUENCE [LARGE SCALE GENOMIC DNA]</scope>
</reference>
<evidence type="ECO:0000313" key="2">
    <source>
        <dbReference type="Proteomes" id="UP000278416"/>
    </source>
</evidence>
<organism evidence="1 2">
    <name type="scientific">Arthrobacter phage KBurrousTX</name>
    <dbReference type="NCBI Taxonomy" id="2315608"/>
    <lineage>
        <taxon>Viruses</taxon>
        <taxon>Duplodnaviria</taxon>
        <taxon>Heunggongvirae</taxon>
        <taxon>Uroviricota</taxon>
        <taxon>Caudoviricetes</taxon>
        <taxon>Klausavirus</taxon>
        <taxon>Klausavirus kburrousTX</taxon>
    </lineage>
</organism>
<dbReference type="RefSeq" id="YP_009881689.1">
    <property type="nucleotide sequence ID" value="NC_049442.1"/>
</dbReference>
<evidence type="ECO:0000313" key="1">
    <source>
        <dbReference type="EMBL" id="AYD81510.1"/>
    </source>
</evidence>
<keyword evidence="2" id="KW-1185">Reference proteome</keyword>
<proteinExistence type="predicted"/>
<evidence type="ECO:0008006" key="3">
    <source>
        <dbReference type="Google" id="ProtNLM"/>
    </source>
</evidence>
<protein>
    <recommendedName>
        <fullName evidence="3">Tail terminator</fullName>
    </recommendedName>
</protein>
<dbReference type="Proteomes" id="UP000278416">
    <property type="component" value="Segment"/>
</dbReference>